<dbReference type="SUPFAM" id="SSF53474">
    <property type="entry name" value="alpha/beta-Hydrolases"/>
    <property type="match status" value="1"/>
</dbReference>
<dbReference type="EMBL" id="CP099421">
    <property type="protein sequence ID" value="USW51830.1"/>
    <property type="molecule type" value="Genomic_DNA"/>
</dbReference>
<proteinExistence type="predicted"/>
<organism evidence="1 2">
    <name type="scientific">Septoria linicola</name>
    <dbReference type="NCBI Taxonomy" id="215465"/>
    <lineage>
        <taxon>Eukaryota</taxon>
        <taxon>Fungi</taxon>
        <taxon>Dikarya</taxon>
        <taxon>Ascomycota</taxon>
        <taxon>Pezizomycotina</taxon>
        <taxon>Dothideomycetes</taxon>
        <taxon>Dothideomycetidae</taxon>
        <taxon>Mycosphaerellales</taxon>
        <taxon>Mycosphaerellaceae</taxon>
        <taxon>Septoria</taxon>
    </lineage>
</organism>
<keyword evidence="1" id="KW-0378">Hydrolase</keyword>
<keyword evidence="2" id="KW-1185">Reference proteome</keyword>
<gene>
    <name evidence="1" type="ORF">Slin15195_G051490</name>
</gene>
<accession>A0A9Q9AMS1</accession>
<sequence length="193" mass="21649">MALLAPLKIAGIIPIGTSMDAENKRTRKLGCWNAHETLTPLVNGLMSSTPTPDFYPPEQFVTREIENSFGSDVADDIRKKWTNEINFHYAGNEGRRRLRMAAINLRDRDSLHGRAFDVLCPVLWLHGSQDDVYGDENAKQEIELFPNSPSAQFQSVAGGRHFSSWTHSREVNQAIIDFVGRHGDLATMLRVDG</sequence>
<dbReference type="Proteomes" id="UP001056384">
    <property type="component" value="Chromosome 4"/>
</dbReference>
<evidence type="ECO:0000313" key="2">
    <source>
        <dbReference type="Proteomes" id="UP001056384"/>
    </source>
</evidence>
<name>A0A9Q9AMS1_9PEZI</name>
<reference evidence="1" key="1">
    <citation type="submission" date="2022-06" db="EMBL/GenBank/DDBJ databases">
        <title>Complete genome sequences of two strains of the flax pathogen Septoria linicola.</title>
        <authorList>
            <person name="Lapalu N."/>
            <person name="Simon A."/>
            <person name="Demenou B."/>
            <person name="Paumier D."/>
            <person name="Guillot M.-P."/>
            <person name="Gout L."/>
            <person name="Valade R."/>
        </authorList>
    </citation>
    <scope>NUCLEOTIDE SEQUENCE</scope>
    <source>
        <strain evidence="1">SE15195</strain>
    </source>
</reference>
<dbReference type="InterPro" id="IPR029058">
    <property type="entry name" value="AB_hydrolase_fold"/>
</dbReference>
<dbReference type="GO" id="GO:0016787">
    <property type="term" value="F:hydrolase activity"/>
    <property type="evidence" value="ECO:0007669"/>
    <property type="project" value="UniProtKB-KW"/>
</dbReference>
<dbReference type="AlphaFoldDB" id="A0A9Q9AMS1"/>
<protein>
    <submittedName>
        <fullName evidence="1">Alpha/Beta hydrolase</fullName>
    </submittedName>
</protein>
<dbReference type="Gene3D" id="3.40.50.1820">
    <property type="entry name" value="alpha/beta hydrolase"/>
    <property type="match status" value="1"/>
</dbReference>
<evidence type="ECO:0000313" key="1">
    <source>
        <dbReference type="EMBL" id="USW51830.1"/>
    </source>
</evidence>